<dbReference type="Pfam" id="PF06108">
    <property type="entry name" value="DUF952"/>
    <property type="match status" value="1"/>
</dbReference>
<protein>
    <submittedName>
        <fullName evidence="1">DUF952 domain-containing protein</fullName>
    </submittedName>
</protein>
<name>A0A7C1PHE9_9HYPH</name>
<dbReference type="PANTHER" id="PTHR34129">
    <property type="entry name" value="BLR1139 PROTEIN"/>
    <property type="match status" value="1"/>
</dbReference>
<gene>
    <name evidence="1" type="ORF">ENP70_12775</name>
</gene>
<dbReference type="Gene3D" id="3.20.170.20">
    <property type="entry name" value="Protein of unknown function DUF952"/>
    <property type="match status" value="1"/>
</dbReference>
<evidence type="ECO:0000313" key="1">
    <source>
        <dbReference type="EMBL" id="HEB44536.1"/>
    </source>
</evidence>
<reference evidence="1" key="1">
    <citation type="journal article" date="2020" name="mSystems">
        <title>Genome- and Community-Level Interaction Insights into Carbon Utilization and Element Cycling Functions of Hydrothermarchaeota in Hydrothermal Sediment.</title>
        <authorList>
            <person name="Zhou Z."/>
            <person name="Liu Y."/>
            <person name="Xu W."/>
            <person name="Pan J."/>
            <person name="Luo Z.H."/>
            <person name="Li M."/>
        </authorList>
    </citation>
    <scope>NUCLEOTIDE SEQUENCE [LARGE SCALE GENOMIC DNA]</scope>
    <source>
        <strain evidence="1">SpSt-243</strain>
    </source>
</reference>
<dbReference type="PANTHER" id="PTHR34129:SF1">
    <property type="entry name" value="DUF952 DOMAIN-CONTAINING PROTEIN"/>
    <property type="match status" value="1"/>
</dbReference>
<organism evidence="1">
    <name type="scientific">Agrobacterium albertimagni</name>
    <dbReference type="NCBI Taxonomy" id="147266"/>
    <lineage>
        <taxon>Bacteria</taxon>
        <taxon>Pseudomonadati</taxon>
        <taxon>Pseudomonadota</taxon>
        <taxon>Alphaproteobacteria</taxon>
        <taxon>Hyphomicrobiales</taxon>
        <taxon>Rhizobiaceae</taxon>
        <taxon>Rhizobium/Agrobacterium group</taxon>
        <taxon>Agrobacterium</taxon>
    </lineage>
</organism>
<dbReference type="EMBL" id="DSKI01000654">
    <property type="protein sequence ID" value="HEB44536.1"/>
    <property type="molecule type" value="Genomic_DNA"/>
</dbReference>
<comment type="caution">
    <text evidence="1">The sequence shown here is derived from an EMBL/GenBank/DDBJ whole genome shotgun (WGS) entry which is preliminary data.</text>
</comment>
<dbReference type="InterPro" id="IPR009297">
    <property type="entry name" value="DUF952"/>
</dbReference>
<dbReference type="AlphaFoldDB" id="A0A7C1PHE9"/>
<dbReference type="SUPFAM" id="SSF56399">
    <property type="entry name" value="ADP-ribosylation"/>
    <property type="match status" value="1"/>
</dbReference>
<sequence length="118" mass="12975">MDKTIYKIVPRELWQEARDAGLFKGAPIDLKDGYIHFSTGAQAVETARLHFAGQSDLLLVAVDATVFGEALKWEASRGGDLFPHLYADLPLDAVLWEKPLALGGDGLHVFPDIDAENR</sequence>
<proteinExistence type="predicted"/>
<accession>A0A7C1PHE9</accession>